<evidence type="ECO:0000256" key="1">
    <source>
        <dbReference type="SAM" id="Phobius"/>
    </source>
</evidence>
<keyword evidence="1" id="KW-1133">Transmembrane helix</keyword>
<keyword evidence="3" id="KW-1185">Reference proteome</keyword>
<reference evidence="2" key="2">
    <citation type="submission" date="2023-07" db="EMBL/GenBank/DDBJ databases">
        <authorList>
            <consortium name="Lawrence Berkeley National Laboratory"/>
            <person name="Haridas S."/>
            <person name="Hensen N."/>
            <person name="Bonometti L."/>
            <person name="Westerberg I."/>
            <person name="Brannstrom I.O."/>
            <person name="Guillou S."/>
            <person name="Cros-Aarteil S."/>
            <person name="Calhoun S."/>
            <person name="Kuo A."/>
            <person name="Mondo S."/>
            <person name="Pangilinan J."/>
            <person name="Riley R."/>
            <person name="LaButti K."/>
            <person name="Andreopoulos B."/>
            <person name="Lipzen A."/>
            <person name="Chen C."/>
            <person name="Yanf M."/>
            <person name="Daum C."/>
            <person name="Ng V."/>
            <person name="Clum A."/>
            <person name="Steindorff A."/>
            <person name="Ohm R."/>
            <person name="Martin F."/>
            <person name="Silar P."/>
            <person name="Natvig D."/>
            <person name="Lalanne C."/>
            <person name="Gautier V."/>
            <person name="Ament-velasquez S.L."/>
            <person name="Kruys A."/>
            <person name="Hutchinson M.I."/>
            <person name="Powell A.J."/>
            <person name="Barry K."/>
            <person name="Miller A.N."/>
            <person name="Grigoriev I.V."/>
            <person name="Debuchy R."/>
            <person name="Gladieux P."/>
            <person name="Thoren M.H."/>
            <person name="Johannesson H."/>
        </authorList>
    </citation>
    <scope>NUCLEOTIDE SEQUENCE</scope>
    <source>
        <strain evidence="2">FGSC 1904</strain>
    </source>
</reference>
<evidence type="ECO:0000313" key="2">
    <source>
        <dbReference type="EMBL" id="KAK3386235.1"/>
    </source>
</evidence>
<accession>A0AAE0NRM5</accession>
<dbReference type="Proteomes" id="UP001281003">
    <property type="component" value="Unassembled WGS sequence"/>
</dbReference>
<comment type="caution">
    <text evidence="2">The sequence shown here is derived from an EMBL/GenBank/DDBJ whole genome shotgun (WGS) entry which is preliminary data.</text>
</comment>
<sequence length="180" mass="20312">MKHQTSTSDKVCRWTSYWLRFVCRCKVTYEEDLDGLTSWEKRKVSIRSVFLRLNVHQRIFFQNKLSFLQPPTTTDMLLTCFFASPSPVQSSPLTATNACTSGRASGREKRLMSPMCTEAATTTAKETTKLRSCCPTTVIGGQRVINPPTTQKVPVMLFVSLLMIIYLICTPRHTASPPKP</sequence>
<name>A0AAE0NRM5_SORBR</name>
<evidence type="ECO:0000313" key="3">
    <source>
        <dbReference type="Proteomes" id="UP001281003"/>
    </source>
</evidence>
<gene>
    <name evidence="2" type="ORF">B0T20DRAFT_427649</name>
</gene>
<dbReference type="AlphaFoldDB" id="A0AAE0NRM5"/>
<keyword evidence="1" id="KW-0472">Membrane</keyword>
<proteinExistence type="predicted"/>
<reference evidence="2" key="1">
    <citation type="journal article" date="2023" name="Mol. Phylogenet. Evol.">
        <title>Genome-scale phylogeny and comparative genomics of the fungal order Sordariales.</title>
        <authorList>
            <person name="Hensen N."/>
            <person name="Bonometti L."/>
            <person name="Westerberg I."/>
            <person name="Brannstrom I.O."/>
            <person name="Guillou S."/>
            <person name="Cros-Aarteil S."/>
            <person name="Calhoun S."/>
            <person name="Haridas S."/>
            <person name="Kuo A."/>
            <person name="Mondo S."/>
            <person name="Pangilinan J."/>
            <person name="Riley R."/>
            <person name="LaButti K."/>
            <person name="Andreopoulos B."/>
            <person name="Lipzen A."/>
            <person name="Chen C."/>
            <person name="Yan M."/>
            <person name="Daum C."/>
            <person name="Ng V."/>
            <person name="Clum A."/>
            <person name="Steindorff A."/>
            <person name="Ohm R.A."/>
            <person name="Martin F."/>
            <person name="Silar P."/>
            <person name="Natvig D.O."/>
            <person name="Lalanne C."/>
            <person name="Gautier V."/>
            <person name="Ament-Velasquez S.L."/>
            <person name="Kruys A."/>
            <person name="Hutchinson M.I."/>
            <person name="Powell A.J."/>
            <person name="Barry K."/>
            <person name="Miller A.N."/>
            <person name="Grigoriev I.V."/>
            <person name="Debuchy R."/>
            <person name="Gladieux P."/>
            <person name="Hiltunen Thoren M."/>
            <person name="Johannesson H."/>
        </authorList>
    </citation>
    <scope>NUCLEOTIDE SEQUENCE</scope>
    <source>
        <strain evidence="2">FGSC 1904</strain>
    </source>
</reference>
<organism evidence="2 3">
    <name type="scientific">Sordaria brevicollis</name>
    <dbReference type="NCBI Taxonomy" id="83679"/>
    <lineage>
        <taxon>Eukaryota</taxon>
        <taxon>Fungi</taxon>
        <taxon>Dikarya</taxon>
        <taxon>Ascomycota</taxon>
        <taxon>Pezizomycotina</taxon>
        <taxon>Sordariomycetes</taxon>
        <taxon>Sordariomycetidae</taxon>
        <taxon>Sordariales</taxon>
        <taxon>Sordariaceae</taxon>
        <taxon>Sordaria</taxon>
    </lineage>
</organism>
<feature type="transmembrane region" description="Helical" evidence="1">
    <location>
        <begin position="153"/>
        <end position="169"/>
    </location>
</feature>
<keyword evidence="1" id="KW-0812">Transmembrane</keyword>
<protein>
    <submittedName>
        <fullName evidence="2">Uncharacterized protein</fullName>
    </submittedName>
</protein>
<dbReference type="EMBL" id="JAUTDP010000021">
    <property type="protein sequence ID" value="KAK3386235.1"/>
    <property type="molecule type" value="Genomic_DNA"/>
</dbReference>